<dbReference type="Proteomes" id="UP001066276">
    <property type="component" value="Chromosome 7"/>
</dbReference>
<sequence>MGSGTRLKNEPKTTKNAAARVEKTRTLQSRCQKRDVRPLGGPTRHHSNKRARALSLPRDRSNSVATTKSVKENEKSIALAARTKIVKYTLSD</sequence>
<feature type="compositionally biased region" description="Basic residues" evidence="1">
    <location>
        <begin position="43"/>
        <end position="52"/>
    </location>
</feature>
<protein>
    <submittedName>
        <fullName evidence="2">Uncharacterized protein</fullName>
    </submittedName>
</protein>
<accession>A0AAV7P870</accession>
<reference evidence="2" key="1">
    <citation type="journal article" date="2022" name="bioRxiv">
        <title>Sequencing and chromosome-scale assembly of the giantPleurodeles waltlgenome.</title>
        <authorList>
            <person name="Brown T."/>
            <person name="Elewa A."/>
            <person name="Iarovenko S."/>
            <person name="Subramanian E."/>
            <person name="Araus A.J."/>
            <person name="Petzold A."/>
            <person name="Susuki M."/>
            <person name="Suzuki K.-i.T."/>
            <person name="Hayashi T."/>
            <person name="Toyoda A."/>
            <person name="Oliveira C."/>
            <person name="Osipova E."/>
            <person name="Leigh N.D."/>
            <person name="Simon A."/>
            <person name="Yun M.H."/>
        </authorList>
    </citation>
    <scope>NUCLEOTIDE SEQUENCE</scope>
    <source>
        <strain evidence="2">20211129_DDA</strain>
        <tissue evidence="2">Liver</tissue>
    </source>
</reference>
<evidence type="ECO:0000313" key="3">
    <source>
        <dbReference type="Proteomes" id="UP001066276"/>
    </source>
</evidence>
<comment type="caution">
    <text evidence="2">The sequence shown here is derived from an EMBL/GenBank/DDBJ whole genome shotgun (WGS) entry which is preliminary data.</text>
</comment>
<feature type="region of interest" description="Disordered" evidence="1">
    <location>
        <begin position="1"/>
        <end position="71"/>
    </location>
</feature>
<evidence type="ECO:0000313" key="2">
    <source>
        <dbReference type="EMBL" id="KAJ1122778.1"/>
    </source>
</evidence>
<keyword evidence="3" id="KW-1185">Reference proteome</keyword>
<name>A0AAV7P870_PLEWA</name>
<dbReference type="AlphaFoldDB" id="A0AAV7P870"/>
<organism evidence="2 3">
    <name type="scientific">Pleurodeles waltl</name>
    <name type="common">Iberian ribbed newt</name>
    <dbReference type="NCBI Taxonomy" id="8319"/>
    <lineage>
        <taxon>Eukaryota</taxon>
        <taxon>Metazoa</taxon>
        <taxon>Chordata</taxon>
        <taxon>Craniata</taxon>
        <taxon>Vertebrata</taxon>
        <taxon>Euteleostomi</taxon>
        <taxon>Amphibia</taxon>
        <taxon>Batrachia</taxon>
        <taxon>Caudata</taxon>
        <taxon>Salamandroidea</taxon>
        <taxon>Salamandridae</taxon>
        <taxon>Pleurodelinae</taxon>
        <taxon>Pleurodeles</taxon>
    </lineage>
</organism>
<proteinExistence type="predicted"/>
<dbReference type="EMBL" id="JANPWB010000011">
    <property type="protein sequence ID" value="KAJ1122778.1"/>
    <property type="molecule type" value="Genomic_DNA"/>
</dbReference>
<gene>
    <name evidence="2" type="ORF">NDU88_001262</name>
</gene>
<evidence type="ECO:0000256" key="1">
    <source>
        <dbReference type="SAM" id="MobiDB-lite"/>
    </source>
</evidence>